<comment type="similarity">
    <text evidence="4 6">Belongs to the GART family.</text>
</comment>
<feature type="site" description="Raises pKa of active site His" evidence="6">
    <location>
        <position position="146"/>
    </location>
</feature>
<dbReference type="Gene3D" id="3.40.50.170">
    <property type="entry name" value="Formyl transferase, N-terminal domain"/>
    <property type="match status" value="1"/>
</dbReference>
<evidence type="ECO:0000256" key="1">
    <source>
        <dbReference type="ARBA" id="ARBA00005054"/>
    </source>
</evidence>
<comment type="pathway">
    <text evidence="1 6">Purine metabolism; IMP biosynthesis via de novo pathway; N(2)-formyl-N(1)-(5-phospho-D-ribosyl)glycinamide from N(1)-(5-phospho-D-ribosyl)glycinamide (10-formyl THF route): step 1/1.</text>
</comment>
<dbReference type="Pfam" id="PF00551">
    <property type="entry name" value="Formyl_trans_N"/>
    <property type="match status" value="1"/>
</dbReference>
<dbReference type="PANTHER" id="PTHR43369:SF2">
    <property type="entry name" value="PHOSPHORIBOSYLGLYCINAMIDE FORMYLTRANSFERASE"/>
    <property type="match status" value="1"/>
</dbReference>
<keyword evidence="2 6" id="KW-0808">Transferase</keyword>
<evidence type="ECO:0000256" key="3">
    <source>
        <dbReference type="ARBA" id="ARBA00022755"/>
    </source>
</evidence>
<evidence type="ECO:0000256" key="6">
    <source>
        <dbReference type="HAMAP-Rule" id="MF_01930"/>
    </source>
</evidence>
<gene>
    <name evidence="6" type="primary">purN</name>
    <name evidence="8" type="ORF">ENS31_05790</name>
</gene>
<dbReference type="InterPro" id="IPR002376">
    <property type="entry name" value="Formyl_transf_N"/>
</dbReference>
<dbReference type="UniPathway" id="UPA00074">
    <property type="reaction ID" value="UER00126"/>
</dbReference>
<sequence length="202" mass="22366">MLRLAVFVSGRGSNLKAILNHPELSNLTKIVAVFSDKAECGAFEIAKSYSIETIAIGKGENKIEQKDLLEVLTKFNLDLIVLAGYLKLIPIEVVRHFENRIINIHPALLPSFGGKGMYGMNVHNAVFSSSAKVSGATVHFVDAEYDRGKIIAQRCVDISDVKSPEEIAERVLKIEHQLLPDVIKAFAENRIQIEDNRVVIKS</sequence>
<dbReference type="AlphaFoldDB" id="A0A7V2ZJ88"/>
<dbReference type="HAMAP" id="MF_01930">
    <property type="entry name" value="PurN"/>
    <property type="match status" value="1"/>
</dbReference>
<feature type="domain" description="Formyl transferase N-terminal" evidence="7">
    <location>
        <begin position="3"/>
        <end position="183"/>
    </location>
</feature>
<dbReference type="CDD" id="cd08645">
    <property type="entry name" value="FMT_core_GART"/>
    <property type="match status" value="1"/>
</dbReference>
<dbReference type="InterPro" id="IPR001555">
    <property type="entry name" value="GART_AS"/>
</dbReference>
<dbReference type="EMBL" id="DSUJ01000008">
    <property type="protein sequence ID" value="HFI91033.1"/>
    <property type="molecule type" value="Genomic_DNA"/>
</dbReference>
<feature type="active site" description="Proton donor" evidence="6">
    <location>
        <position position="105"/>
    </location>
</feature>
<accession>A0A7V2ZJ88</accession>
<dbReference type="InterPro" id="IPR036477">
    <property type="entry name" value="Formyl_transf_N_sf"/>
</dbReference>
<dbReference type="PANTHER" id="PTHR43369">
    <property type="entry name" value="PHOSPHORIBOSYLGLYCINAMIDE FORMYLTRANSFERASE"/>
    <property type="match status" value="1"/>
</dbReference>
<evidence type="ECO:0000313" key="8">
    <source>
        <dbReference type="EMBL" id="HFI91033.1"/>
    </source>
</evidence>
<evidence type="ECO:0000256" key="2">
    <source>
        <dbReference type="ARBA" id="ARBA00022679"/>
    </source>
</evidence>
<proteinExistence type="inferred from homology"/>
<name>A0A7V2ZJ88_9BACT</name>
<keyword evidence="3 6" id="KW-0658">Purine biosynthesis</keyword>
<feature type="binding site" evidence="6">
    <location>
        <begin position="86"/>
        <end position="89"/>
    </location>
    <ligand>
        <name>(6R)-10-formyltetrahydrofolate</name>
        <dbReference type="ChEBI" id="CHEBI:195366"/>
    </ligand>
</feature>
<protein>
    <recommendedName>
        <fullName evidence="6">Phosphoribosylglycinamide formyltransferase</fullName>
        <ecNumber evidence="6">2.1.2.2</ecNumber>
    </recommendedName>
    <alternativeName>
        <fullName evidence="6">5'-phosphoribosylglycinamide transformylase</fullName>
    </alternativeName>
    <alternativeName>
        <fullName evidence="6">GAR transformylase</fullName>
        <shortName evidence="6">GART</shortName>
    </alternativeName>
</protein>
<dbReference type="InterPro" id="IPR004607">
    <property type="entry name" value="GART"/>
</dbReference>
<feature type="binding site" evidence="6">
    <location>
        <begin position="12"/>
        <end position="14"/>
    </location>
    <ligand>
        <name>N(1)-(5-phospho-beta-D-ribosyl)glycinamide</name>
        <dbReference type="ChEBI" id="CHEBI:143788"/>
    </ligand>
</feature>
<evidence type="ECO:0000259" key="7">
    <source>
        <dbReference type="Pfam" id="PF00551"/>
    </source>
</evidence>
<feature type="binding site" evidence="6">
    <location>
        <position position="62"/>
    </location>
    <ligand>
        <name>(6R)-10-formyltetrahydrofolate</name>
        <dbReference type="ChEBI" id="CHEBI:195366"/>
    </ligand>
</feature>
<dbReference type="GO" id="GO:0004644">
    <property type="term" value="F:phosphoribosylglycinamide formyltransferase activity"/>
    <property type="evidence" value="ECO:0007669"/>
    <property type="project" value="UniProtKB-UniRule"/>
</dbReference>
<dbReference type="NCBIfam" id="TIGR00639">
    <property type="entry name" value="PurN"/>
    <property type="match status" value="1"/>
</dbReference>
<evidence type="ECO:0000256" key="4">
    <source>
        <dbReference type="ARBA" id="ARBA00038440"/>
    </source>
</evidence>
<organism evidence="8">
    <name type="scientific">Ignavibacterium album</name>
    <dbReference type="NCBI Taxonomy" id="591197"/>
    <lineage>
        <taxon>Bacteria</taxon>
        <taxon>Pseudomonadati</taxon>
        <taxon>Ignavibacteriota</taxon>
        <taxon>Ignavibacteria</taxon>
        <taxon>Ignavibacteriales</taxon>
        <taxon>Ignavibacteriaceae</taxon>
        <taxon>Ignavibacterium</taxon>
    </lineage>
</organism>
<feature type="binding site" evidence="6">
    <location>
        <position position="103"/>
    </location>
    <ligand>
        <name>(6R)-10-formyltetrahydrofolate</name>
        <dbReference type="ChEBI" id="CHEBI:195366"/>
    </ligand>
</feature>
<dbReference type="PROSITE" id="PS00373">
    <property type="entry name" value="GART"/>
    <property type="match status" value="1"/>
</dbReference>
<dbReference type="GO" id="GO:0005737">
    <property type="term" value="C:cytoplasm"/>
    <property type="evidence" value="ECO:0007669"/>
    <property type="project" value="TreeGrafter"/>
</dbReference>
<comment type="catalytic activity">
    <reaction evidence="5 6">
        <text>N(1)-(5-phospho-beta-D-ribosyl)glycinamide + (6R)-10-formyltetrahydrofolate = N(2)-formyl-N(1)-(5-phospho-beta-D-ribosyl)glycinamide + (6S)-5,6,7,8-tetrahydrofolate + H(+)</text>
        <dbReference type="Rhea" id="RHEA:15053"/>
        <dbReference type="ChEBI" id="CHEBI:15378"/>
        <dbReference type="ChEBI" id="CHEBI:57453"/>
        <dbReference type="ChEBI" id="CHEBI:143788"/>
        <dbReference type="ChEBI" id="CHEBI:147286"/>
        <dbReference type="ChEBI" id="CHEBI:195366"/>
        <dbReference type="EC" id="2.1.2.2"/>
    </reaction>
</comment>
<dbReference type="SUPFAM" id="SSF53328">
    <property type="entry name" value="Formyltransferase"/>
    <property type="match status" value="1"/>
</dbReference>
<dbReference type="EC" id="2.1.2.2" evidence="6"/>
<comment type="function">
    <text evidence="6">Catalyzes the transfer of a formyl group from 10-formyltetrahydrofolate to 5-phospho-ribosyl-glycinamide (GAR), producing 5-phospho-ribosyl-N-formylglycinamide (FGAR) and tetrahydrofolate.</text>
</comment>
<comment type="caution">
    <text evidence="8">The sequence shown here is derived from an EMBL/GenBank/DDBJ whole genome shotgun (WGS) entry which is preliminary data.</text>
</comment>
<evidence type="ECO:0000256" key="5">
    <source>
        <dbReference type="ARBA" id="ARBA00047664"/>
    </source>
</evidence>
<dbReference type="GO" id="GO:0006189">
    <property type="term" value="P:'de novo' IMP biosynthetic process"/>
    <property type="evidence" value="ECO:0007669"/>
    <property type="project" value="UniProtKB-UniRule"/>
</dbReference>
<reference evidence="8" key="1">
    <citation type="journal article" date="2020" name="mSystems">
        <title>Genome- and Community-Level Interaction Insights into Carbon Utilization and Element Cycling Functions of Hydrothermarchaeota in Hydrothermal Sediment.</title>
        <authorList>
            <person name="Zhou Z."/>
            <person name="Liu Y."/>
            <person name="Xu W."/>
            <person name="Pan J."/>
            <person name="Luo Z.H."/>
            <person name="Li M."/>
        </authorList>
    </citation>
    <scope>NUCLEOTIDE SEQUENCE [LARGE SCALE GENOMIC DNA]</scope>
    <source>
        <strain evidence="8">SpSt-479</strain>
    </source>
</reference>